<organism evidence="1 2">
    <name type="scientific">Physcomitrium patens</name>
    <name type="common">Spreading-leaved earth moss</name>
    <name type="synonym">Physcomitrella patens</name>
    <dbReference type="NCBI Taxonomy" id="3218"/>
    <lineage>
        <taxon>Eukaryota</taxon>
        <taxon>Viridiplantae</taxon>
        <taxon>Streptophyta</taxon>
        <taxon>Embryophyta</taxon>
        <taxon>Bryophyta</taxon>
        <taxon>Bryophytina</taxon>
        <taxon>Bryopsida</taxon>
        <taxon>Funariidae</taxon>
        <taxon>Funariales</taxon>
        <taxon>Funariaceae</taxon>
        <taxon>Physcomitrium</taxon>
    </lineage>
</organism>
<dbReference type="AlphaFoldDB" id="A0A7I4B4Y6"/>
<protein>
    <submittedName>
        <fullName evidence="1">Uncharacterized protein</fullName>
    </submittedName>
</protein>
<name>A0A7I4B4Y6_PHYPA</name>
<dbReference type="Gramene" id="Pp3c16_13660V3.2">
    <property type="protein sequence ID" value="Pp3c16_13660V3.2"/>
    <property type="gene ID" value="Pp3c16_13660"/>
</dbReference>
<keyword evidence="2" id="KW-1185">Reference proteome</keyword>
<accession>A0A7I4B4Y6</accession>
<reference evidence="1 2" key="2">
    <citation type="journal article" date="2018" name="Plant J.">
        <title>The Physcomitrella patens chromosome-scale assembly reveals moss genome structure and evolution.</title>
        <authorList>
            <person name="Lang D."/>
            <person name="Ullrich K.K."/>
            <person name="Murat F."/>
            <person name="Fuchs J."/>
            <person name="Jenkins J."/>
            <person name="Haas F.B."/>
            <person name="Piednoel M."/>
            <person name="Gundlach H."/>
            <person name="Van Bel M."/>
            <person name="Meyberg R."/>
            <person name="Vives C."/>
            <person name="Morata J."/>
            <person name="Symeonidi A."/>
            <person name="Hiss M."/>
            <person name="Muchero W."/>
            <person name="Kamisugi Y."/>
            <person name="Saleh O."/>
            <person name="Blanc G."/>
            <person name="Decker E.L."/>
            <person name="van Gessel N."/>
            <person name="Grimwood J."/>
            <person name="Hayes R.D."/>
            <person name="Graham S.W."/>
            <person name="Gunter L.E."/>
            <person name="McDaniel S.F."/>
            <person name="Hoernstein S.N.W."/>
            <person name="Larsson A."/>
            <person name="Li F.W."/>
            <person name="Perroud P.F."/>
            <person name="Phillips J."/>
            <person name="Ranjan P."/>
            <person name="Rokshar D.S."/>
            <person name="Rothfels C.J."/>
            <person name="Schneider L."/>
            <person name="Shu S."/>
            <person name="Stevenson D.W."/>
            <person name="Thummler F."/>
            <person name="Tillich M."/>
            <person name="Villarreal Aguilar J.C."/>
            <person name="Widiez T."/>
            <person name="Wong G.K."/>
            <person name="Wymore A."/>
            <person name="Zhang Y."/>
            <person name="Zimmer A.D."/>
            <person name="Quatrano R.S."/>
            <person name="Mayer K.F.X."/>
            <person name="Goodstein D."/>
            <person name="Casacuberta J.M."/>
            <person name="Vandepoele K."/>
            <person name="Reski R."/>
            <person name="Cuming A.C."/>
            <person name="Tuskan G.A."/>
            <person name="Maumus F."/>
            <person name="Salse J."/>
            <person name="Schmutz J."/>
            <person name="Rensing S.A."/>
        </authorList>
    </citation>
    <scope>NUCLEOTIDE SEQUENCE [LARGE SCALE GENOMIC DNA]</scope>
    <source>
        <strain evidence="1 2">cv. Gransden 2004</strain>
    </source>
</reference>
<dbReference type="Proteomes" id="UP000006727">
    <property type="component" value="Chromosome 16"/>
</dbReference>
<dbReference type="EnsemblPlants" id="Pp3c16_13660V3.2">
    <property type="protein sequence ID" value="Pp3c16_13660V3.2"/>
    <property type="gene ID" value="Pp3c16_13660"/>
</dbReference>
<sequence>MVDDDRRRDGVATCVCVCGSAFDLERAGGLCAGCSECRMPGMFKTVFGLCEDVRM</sequence>
<reference evidence="1" key="3">
    <citation type="submission" date="2020-12" db="UniProtKB">
        <authorList>
            <consortium name="EnsemblPlants"/>
        </authorList>
    </citation>
    <scope>IDENTIFICATION</scope>
</reference>
<proteinExistence type="predicted"/>
<reference evidence="1 2" key="1">
    <citation type="journal article" date="2008" name="Science">
        <title>The Physcomitrella genome reveals evolutionary insights into the conquest of land by plants.</title>
        <authorList>
            <person name="Rensing S."/>
            <person name="Lang D."/>
            <person name="Zimmer A."/>
            <person name="Terry A."/>
            <person name="Salamov A."/>
            <person name="Shapiro H."/>
            <person name="Nishiyama T."/>
            <person name="Perroud P.-F."/>
            <person name="Lindquist E."/>
            <person name="Kamisugi Y."/>
            <person name="Tanahashi T."/>
            <person name="Sakakibara K."/>
            <person name="Fujita T."/>
            <person name="Oishi K."/>
            <person name="Shin-I T."/>
            <person name="Kuroki Y."/>
            <person name="Toyoda A."/>
            <person name="Suzuki Y."/>
            <person name="Hashimoto A."/>
            <person name="Yamaguchi K."/>
            <person name="Sugano A."/>
            <person name="Kohara Y."/>
            <person name="Fujiyama A."/>
            <person name="Anterola A."/>
            <person name="Aoki S."/>
            <person name="Ashton N."/>
            <person name="Barbazuk W.B."/>
            <person name="Barker E."/>
            <person name="Bennetzen J."/>
            <person name="Bezanilla M."/>
            <person name="Blankenship R."/>
            <person name="Cho S.H."/>
            <person name="Dutcher S."/>
            <person name="Estelle M."/>
            <person name="Fawcett J.A."/>
            <person name="Gundlach H."/>
            <person name="Hanada K."/>
            <person name="Heyl A."/>
            <person name="Hicks K.A."/>
            <person name="Hugh J."/>
            <person name="Lohr M."/>
            <person name="Mayer K."/>
            <person name="Melkozernov A."/>
            <person name="Murata T."/>
            <person name="Nelson D."/>
            <person name="Pils B."/>
            <person name="Prigge M."/>
            <person name="Reiss B."/>
            <person name="Renner T."/>
            <person name="Rombauts S."/>
            <person name="Rushton P."/>
            <person name="Sanderfoot A."/>
            <person name="Schween G."/>
            <person name="Shiu S.-H."/>
            <person name="Stueber K."/>
            <person name="Theodoulou F.L."/>
            <person name="Tu H."/>
            <person name="Van de Peer Y."/>
            <person name="Verrier P.J."/>
            <person name="Waters E."/>
            <person name="Wood A."/>
            <person name="Yang L."/>
            <person name="Cove D."/>
            <person name="Cuming A."/>
            <person name="Hasebe M."/>
            <person name="Lucas S."/>
            <person name="Mishler D.B."/>
            <person name="Reski R."/>
            <person name="Grigoriev I."/>
            <person name="Quatrano R.S."/>
            <person name="Boore J.L."/>
        </authorList>
    </citation>
    <scope>NUCLEOTIDE SEQUENCE [LARGE SCALE GENOMIC DNA]</scope>
    <source>
        <strain evidence="1 2">cv. Gransden 2004</strain>
    </source>
</reference>
<evidence type="ECO:0000313" key="1">
    <source>
        <dbReference type="EnsemblPlants" id="Pp3c16_13660V3.2"/>
    </source>
</evidence>
<dbReference type="EMBL" id="ABEU02000016">
    <property type="status" value="NOT_ANNOTATED_CDS"/>
    <property type="molecule type" value="Genomic_DNA"/>
</dbReference>
<evidence type="ECO:0000313" key="2">
    <source>
        <dbReference type="Proteomes" id="UP000006727"/>
    </source>
</evidence>